<keyword evidence="3" id="KW-1185">Reference proteome</keyword>
<reference evidence="2 3" key="1">
    <citation type="submission" date="2019-03" db="EMBL/GenBank/DDBJ databases">
        <authorList>
            <person name="Gaulin E."/>
            <person name="Dumas B."/>
        </authorList>
    </citation>
    <scope>NUCLEOTIDE SEQUENCE [LARGE SCALE GENOMIC DNA]</scope>
    <source>
        <strain evidence="2">CBS 568.67</strain>
    </source>
</reference>
<organism evidence="2 3">
    <name type="scientific">Aphanomyces stellatus</name>
    <dbReference type="NCBI Taxonomy" id="120398"/>
    <lineage>
        <taxon>Eukaryota</taxon>
        <taxon>Sar</taxon>
        <taxon>Stramenopiles</taxon>
        <taxon>Oomycota</taxon>
        <taxon>Saprolegniomycetes</taxon>
        <taxon>Saprolegniales</taxon>
        <taxon>Verrucalvaceae</taxon>
        <taxon>Aphanomyces</taxon>
    </lineage>
</organism>
<evidence type="ECO:0000313" key="1">
    <source>
        <dbReference type="EMBL" id="KAF0694377.1"/>
    </source>
</evidence>
<dbReference type="AlphaFoldDB" id="A0A485L1H8"/>
<dbReference type="EMBL" id="VJMH01005573">
    <property type="protein sequence ID" value="KAF0694377.1"/>
    <property type="molecule type" value="Genomic_DNA"/>
</dbReference>
<evidence type="ECO:0000313" key="2">
    <source>
        <dbReference type="EMBL" id="VFT91564.1"/>
    </source>
</evidence>
<accession>A0A485L1H8</accession>
<name>A0A485L1H8_9STRA</name>
<reference evidence="1" key="2">
    <citation type="submission" date="2019-06" db="EMBL/GenBank/DDBJ databases">
        <title>Genomics analysis of Aphanomyces spp. identifies a new class of oomycete effector associated with host adaptation.</title>
        <authorList>
            <person name="Gaulin E."/>
        </authorList>
    </citation>
    <scope>NUCLEOTIDE SEQUENCE</scope>
    <source>
        <strain evidence="1">CBS 578.67</strain>
    </source>
</reference>
<evidence type="ECO:0000313" key="3">
    <source>
        <dbReference type="Proteomes" id="UP000332933"/>
    </source>
</evidence>
<proteinExistence type="predicted"/>
<sequence length="218" mass="24963">MANSMRRWCNATSSLALVDYVRDHHPHGHTYVKPASWFVSHAWGYDFLDVVDALEHFMQDADASSTAVWFCMFNNNQHDVKSGEWPFAHWHARFQGALVAIKRVVMVFSPWNDPAALQRTWYVFEVLVAIETNACFRVAMSKTQEGSFLRDADRPTIFLSTCVGFAHVDRLVFQVLEAWVEGMVNHQIDVAPTREAQIQWRLVQQGKMDDSEAGVCLN</sequence>
<dbReference type="OrthoDB" id="435799at2759"/>
<protein>
    <submittedName>
        <fullName evidence="2">Aste57867_14746 protein</fullName>
    </submittedName>
</protein>
<gene>
    <name evidence="2" type="primary">Aste57867_14746</name>
    <name evidence="1" type="ORF">As57867_014691</name>
    <name evidence="2" type="ORF">ASTE57867_14746</name>
</gene>
<dbReference type="EMBL" id="CAADRA010005594">
    <property type="protein sequence ID" value="VFT91564.1"/>
    <property type="molecule type" value="Genomic_DNA"/>
</dbReference>
<dbReference type="Proteomes" id="UP000332933">
    <property type="component" value="Unassembled WGS sequence"/>
</dbReference>